<name>A0AAE0YCU1_9GAST</name>
<sequence length="73" mass="8062">MPVDHLHKGDLRLPAGGLTVGTSRAEEPAVENHLIPPDRPSPSINSLCPSERLLLYTPHPLDFRVSLCFLYGF</sequence>
<protein>
    <submittedName>
        <fullName evidence="1">Uncharacterized protein</fullName>
    </submittedName>
</protein>
<evidence type="ECO:0000313" key="2">
    <source>
        <dbReference type="Proteomes" id="UP001283361"/>
    </source>
</evidence>
<gene>
    <name evidence="1" type="ORF">RRG08_034368</name>
</gene>
<keyword evidence="2" id="KW-1185">Reference proteome</keyword>
<accession>A0AAE0YCU1</accession>
<dbReference type="EMBL" id="JAWDGP010006429">
    <property type="protein sequence ID" value="KAK3741323.1"/>
    <property type="molecule type" value="Genomic_DNA"/>
</dbReference>
<comment type="caution">
    <text evidence="1">The sequence shown here is derived from an EMBL/GenBank/DDBJ whole genome shotgun (WGS) entry which is preliminary data.</text>
</comment>
<evidence type="ECO:0000313" key="1">
    <source>
        <dbReference type="EMBL" id="KAK3741323.1"/>
    </source>
</evidence>
<reference evidence="1" key="1">
    <citation type="journal article" date="2023" name="G3 (Bethesda)">
        <title>A reference genome for the long-term kleptoplast-retaining sea slug Elysia crispata morphotype clarki.</title>
        <authorList>
            <person name="Eastman K.E."/>
            <person name="Pendleton A.L."/>
            <person name="Shaikh M.A."/>
            <person name="Suttiyut T."/>
            <person name="Ogas R."/>
            <person name="Tomko P."/>
            <person name="Gavelis G."/>
            <person name="Widhalm J.R."/>
            <person name="Wisecaver J.H."/>
        </authorList>
    </citation>
    <scope>NUCLEOTIDE SEQUENCE</scope>
    <source>
        <strain evidence="1">ECLA1</strain>
    </source>
</reference>
<organism evidence="1 2">
    <name type="scientific">Elysia crispata</name>
    <name type="common">lettuce slug</name>
    <dbReference type="NCBI Taxonomy" id="231223"/>
    <lineage>
        <taxon>Eukaryota</taxon>
        <taxon>Metazoa</taxon>
        <taxon>Spiralia</taxon>
        <taxon>Lophotrochozoa</taxon>
        <taxon>Mollusca</taxon>
        <taxon>Gastropoda</taxon>
        <taxon>Heterobranchia</taxon>
        <taxon>Euthyneura</taxon>
        <taxon>Panpulmonata</taxon>
        <taxon>Sacoglossa</taxon>
        <taxon>Placobranchoidea</taxon>
        <taxon>Plakobranchidae</taxon>
        <taxon>Elysia</taxon>
    </lineage>
</organism>
<dbReference type="AlphaFoldDB" id="A0AAE0YCU1"/>
<proteinExistence type="predicted"/>
<dbReference type="Proteomes" id="UP001283361">
    <property type="component" value="Unassembled WGS sequence"/>
</dbReference>